<dbReference type="Proteomes" id="UP001443914">
    <property type="component" value="Unassembled WGS sequence"/>
</dbReference>
<evidence type="ECO:0000256" key="3">
    <source>
        <dbReference type="ARBA" id="ARBA00022737"/>
    </source>
</evidence>
<dbReference type="Gene3D" id="1.25.40.20">
    <property type="entry name" value="Ankyrin repeat-containing domain"/>
    <property type="match status" value="2"/>
</dbReference>
<keyword evidence="5" id="KW-0040">ANK repeat</keyword>
<evidence type="ECO:0000256" key="4">
    <source>
        <dbReference type="ARBA" id="ARBA00022989"/>
    </source>
</evidence>
<keyword evidence="2 7" id="KW-0812">Transmembrane</keyword>
<evidence type="ECO:0000313" key="9">
    <source>
        <dbReference type="EMBL" id="KAK9689081.1"/>
    </source>
</evidence>
<reference evidence="9" key="1">
    <citation type="submission" date="2024-03" db="EMBL/GenBank/DDBJ databases">
        <title>WGS assembly of Saponaria officinalis var. Norfolk2.</title>
        <authorList>
            <person name="Jenkins J."/>
            <person name="Shu S."/>
            <person name="Grimwood J."/>
            <person name="Barry K."/>
            <person name="Goodstein D."/>
            <person name="Schmutz J."/>
            <person name="Leebens-Mack J."/>
            <person name="Osbourn A."/>
        </authorList>
    </citation>
    <scope>NUCLEOTIDE SEQUENCE [LARGE SCALE GENOMIC DNA]</scope>
    <source>
        <strain evidence="9">JIC</strain>
    </source>
</reference>
<dbReference type="InterPro" id="IPR026961">
    <property type="entry name" value="PGG_dom"/>
</dbReference>
<dbReference type="InterPro" id="IPR002110">
    <property type="entry name" value="Ankyrin_rpt"/>
</dbReference>
<evidence type="ECO:0000256" key="7">
    <source>
        <dbReference type="SAM" id="Phobius"/>
    </source>
</evidence>
<gene>
    <name evidence="9" type="ORF">RND81_09G034100</name>
</gene>
<comment type="caution">
    <text evidence="9">The sequence shown here is derived from an EMBL/GenBank/DDBJ whole genome shotgun (WGS) entry which is preliminary data.</text>
</comment>
<accession>A0AAW1IGY8</accession>
<keyword evidence="10" id="KW-1185">Reference proteome</keyword>
<dbReference type="GO" id="GO:0005886">
    <property type="term" value="C:plasma membrane"/>
    <property type="evidence" value="ECO:0007669"/>
    <property type="project" value="TreeGrafter"/>
</dbReference>
<feature type="transmembrane region" description="Helical" evidence="7">
    <location>
        <begin position="624"/>
        <end position="643"/>
    </location>
</feature>
<organism evidence="9 10">
    <name type="scientific">Saponaria officinalis</name>
    <name type="common">Common soapwort</name>
    <name type="synonym">Lychnis saponaria</name>
    <dbReference type="NCBI Taxonomy" id="3572"/>
    <lineage>
        <taxon>Eukaryota</taxon>
        <taxon>Viridiplantae</taxon>
        <taxon>Streptophyta</taxon>
        <taxon>Embryophyta</taxon>
        <taxon>Tracheophyta</taxon>
        <taxon>Spermatophyta</taxon>
        <taxon>Magnoliopsida</taxon>
        <taxon>eudicotyledons</taxon>
        <taxon>Gunneridae</taxon>
        <taxon>Pentapetalae</taxon>
        <taxon>Caryophyllales</taxon>
        <taxon>Caryophyllaceae</taxon>
        <taxon>Caryophylleae</taxon>
        <taxon>Saponaria</taxon>
    </lineage>
</organism>
<feature type="domain" description="PGG" evidence="8">
    <location>
        <begin position="620"/>
        <end position="722"/>
    </location>
</feature>
<keyword evidence="3" id="KW-0677">Repeat</keyword>
<evidence type="ECO:0000259" key="8">
    <source>
        <dbReference type="Pfam" id="PF13962"/>
    </source>
</evidence>
<evidence type="ECO:0000256" key="6">
    <source>
        <dbReference type="ARBA" id="ARBA00023136"/>
    </source>
</evidence>
<keyword evidence="6 7" id="KW-0472">Membrane</keyword>
<dbReference type="InterPro" id="IPR036770">
    <property type="entry name" value="Ankyrin_rpt-contain_sf"/>
</dbReference>
<sequence>MEGDETLLLHIAARYGDMDYLRQALATQPTEDFFTLSPTDGGHYNIVHVAVLALQEEFLRELLNKLPPWAVHFLVSQQDITEYSLNAIHYAALRGDVEIVKLLLDVYRTSAVAELKLGERPWLAVDAKGRTALHRALEQAKEECALEIMGMDMEVLCNMVDDKGTSPLLEAVRRKCPRVAVKILTCDHAYSTSGDDGLTPLDLAPNSTEEVCRLLLKKHPEMLKKADKYGITVLHVWVRIGVLWPFHLLLEQESTSAWRKDFIDLLCATEVGGNNPLHVAASIYNEETIQIAKLLVEAYVKAYEKEKGEIVRLSPWMRENSNGDTPLMKALISRHEELALYLLSLDLESLVYYETKCALYCAVSHGCDQAVEKMLTSIDSETFKRRSGLVKNSDNHGENVLHAASNCTERTALLLMDRLPWLVNEPDDNGKMPIDTASEVGTAWLIELLLKKDPSSITSAPYAWTYACKNGHLAAIDAFMKHCPDFRKLCFELSDTPLHHIKFRAYREYKEFIAMPMIEEMKNVVDSEGATPLHRAIACKDIIFTEVLLTTDGVDRSIKDKKGKTATDLLIEICDQDGEWGGMCKRIGINPRLKTTYIRPTKLNLGRATAQQGSASSPGEMRSTLSVVAALLATLTFAAGFTLPGGFNSDTGNAILSKKASFIVFILADTYAMCCAMIVLFCLIWSMVCDNDKSLLLIDRGVVILMQSLYGTLLAFMTGVYTYLTSRCGLPFLCLSCALLWGFRLIGRSCTSCSIN</sequence>
<dbReference type="PANTHER" id="PTHR24186:SF46">
    <property type="entry name" value="PROTEIN ACCELERATED CELL DEATH 6-LIKE"/>
    <property type="match status" value="1"/>
</dbReference>
<dbReference type="SMART" id="SM00248">
    <property type="entry name" value="ANK"/>
    <property type="match status" value="9"/>
</dbReference>
<name>A0AAW1IGY8_SAPOF</name>
<dbReference type="Pfam" id="PF13962">
    <property type="entry name" value="PGG"/>
    <property type="match status" value="1"/>
</dbReference>
<evidence type="ECO:0000256" key="2">
    <source>
        <dbReference type="ARBA" id="ARBA00022692"/>
    </source>
</evidence>
<proteinExistence type="predicted"/>
<dbReference type="EMBL" id="JBDFQZ010000009">
    <property type="protein sequence ID" value="KAK9689081.1"/>
    <property type="molecule type" value="Genomic_DNA"/>
</dbReference>
<feature type="transmembrane region" description="Helical" evidence="7">
    <location>
        <begin position="701"/>
        <end position="724"/>
    </location>
</feature>
<dbReference type="SUPFAM" id="SSF48403">
    <property type="entry name" value="Ankyrin repeat"/>
    <property type="match status" value="2"/>
</dbReference>
<evidence type="ECO:0000256" key="1">
    <source>
        <dbReference type="ARBA" id="ARBA00004141"/>
    </source>
</evidence>
<dbReference type="PANTHER" id="PTHR24186">
    <property type="entry name" value="PROTEIN PHOSPHATASE 1 REGULATORY SUBUNIT"/>
    <property type="match status" value="1"/>
</dbReference>
<feature type="transmembrane region" description="Helical" evidence="7">
    <location>
        <begin position="663"/>
        <end position="689"/>
    </location>
</feature>
<dbReference type="Pfam" id="PF12796">
    <property type="entry name" value="Ank_2"/>
    <property type="match status" value="2"/>
</dbReference>
<evidence type="ECO:0000313" key="10">
    <source>
        <dbReference type="Proteomes" id="UP001443914"/>
    </source>
</evidence>
<dbReference type="AlphaFoldDB" id="A0AAW1IGY8"/>
<evidence type="ECO:0000256" key="5">
    <source>
        <dbReference type="ARBA" id="ARBA00023043"/>
    </source>
</evidence>
<keyword evidence="4 7" id="KW-1133">Transmembrane helix</keyword>
<comment type="subcellular location">
    <subcellularLocation>
        <location evidence="1">Membrane</location>
        <topology evidence="1">Multi-pass membrane protein</topology>
    </subcellularLocation>
</comment>
<protein>
    <recommendedName>
        <fullName evidence="8">PGG domain-containing protein</fullName>
    </recommendedName>
</protein>